<comment type="caution">
    <text evidence="2">The sequence shown here is derived from an EMBL/GenBank/DDBJ whole genome shotgun (WGS) entry which is preliminary data.</text>
</comment>
<accession>A0ABR1UZI6</accession>
<protein>
    <recommendedName>
        <fullName evidence="1">BTB domain-containing protein</fullName>
    </recommendedName>
</protein>
<dbReference type="SUPFAM" id="SSF54695">
    <property type="entry name" value="POZ domain"/>
    <property type="match status" value="1"/>
</dbReference>
<dbReference type="PROSITE" id="PS50097">
    <property type="entry name" value="BTB"/>
    <property type="match status" value="1"/>
</dbReference>
<dbReference type="PANTHER" id="PTHR11145">
    <property type="entry name" value="BTB/POZ DOMAIN-CONTAINING ADAPTER FOR CUL3-MEDIATED RHOA DEGRADATION PROTEIN FAMILY MEMBER"/>
    <property type="match status" value="1"/>
</dbReference>
<dbReference type="InterPro" id="IPR000210">
    <property type="entry name" value="BTB/POZ_dom"/>
</dbReference>
<dbReference type="InterPro" id="IPR003131">
    <property type="entry name" value="T1-type_BTB"/>
</dbReference>
<dbReference type="InterPro" id="IPR045068">
    <property type="entry name" value="BACURD1-3"/>
</dbReference>
<feature type="domain" description="BTB" evidence="1">
    <location>
        <begin position="25"/>
        <end position="90"/>
    </location>
</feature>
<dbReference type="PANTHER" id="PTHR11145:SF8">
    <property type="entry name" value="RE57120P"/>
    <property type="match status" value="1"/>
</dbReference>
<proteinExistence type="predicted"/>
<evidence type="ECO:0000259" key="1">
    <source>
        <dbReference type="PROSITE" id="PS50097"/>
    </source>
</evidence>
<evidence type="ECO:0000313" key="2">
    <source>
        <dbReference type="EMBL" id="KAK8064087.1"/>
    </source>
</evidence>
<organism evidence="2 3">
    <name type="scientific">Apiospora saccharicola</name>
    <dbReference type="NCBI Taxonomy" id="335842"/>
    <lineage>
        <taxon>Eukaryota</taxon>
        <taxon>Fungi</taxon>
        <taxon>Dikarya</taxon>
        <taxon>Ascomycota</taxon>
        <taxon>Pezizomycotina</taxon>
        <taxon>Sordariomycetes</taxon>
        <taxon>Xylariomycetidae</taxon>
        <taxon>Amphisphaeriales</taxon>
        <taxon>Apiosporaceae</taxon>
        <taxon>Apiospora</taxon>
    </lineage>
</organism>
<dbReference type="InterPro" id="IPR011333">
    <property type="entry name" value="SKP1/BTB/POZ_sf"/>
</dbReference>
<dbReference type="Gene3D" id="3.30.710.10">
    <property type="entry name" value="Potassium Channel Kv1.1, Chain A"/>
    <property type="match status" value="1"/>
</dbReference>
<name>A0ABR1UZI6_9PEZI</name>
<dbReference type="Proteomes" id="UP001446871">
    <property type="component" value="Unassembled WGS sequence"/>
</dbReference>
<dbReference type="CDD" id="cd18316">
    <property type="entry name" value="BTB_POZ_KCTD-like"/>
    <property type="match status" value="1"/>
</dbReference>
<gene>
    <name evidence="2" type="ORF">PG996_008739</name>
</gene>
<dbReference type="EMBL" id="JAQQWM010000005">
    <property type="protein sequence ID" value="KAK8064087.1"/>
    <property type="molecule type" value="Genomic_DNA"/>
</dbReference>
<dbReference type="Pfam" id="PF02214">
    <property type="entry name" value="BTB_2"/>
    <property type="match status" value="1"/>
</dbReference>
<sequence length="238" mass="28079">MQDLRIEETVMQDQPPRRTFCNKDTPIQLQVGERRFTTWKSTLTQSIFFAGMLSGRWENYTDGVLFVDADGTVFKDILRYLRTGHFPFYFNFTAQSFDYAKYQTLLGEVKYFGIPRLEEWIKTQQFRPALEVTRETKRFDDITPLKRYLEESSKADDLVITSGWGTQKIHLCPRGWEQHRGRLGLCWEECEKYLTGKSPTYDEEPWFKCVLIETDYAWDPTWCSGEDEAAMNETESSK</sequence>
<evidence type="ECO:0000313" key="3">
    <source>
        <dbReference type="Proteomes" id="UP001446871"/>
    </source>
</evidence>
<reference evidence="2 3" key="1">
    <citation type="submission" date="2023-01" db="EMBL/GenBank/DDBJ databases">
        <title>Analysis of 21 Apiospora genomes using comparative genomics revels a genus with tremendous synthesis potential of carbohydrate active enzymes and secondary metabolites.</title>
        <authorList>
            <person name="Sorensen T."/>
        </authorList>
    </citation>
    <scope>NUCLEOTIDE SEQUENCE [LARGE SCALE GENOMIC DNA]</scope>
    <source>
        <strain evidence="2 3">CBS 83171</strain>
    </source>
</reference>
<keyword evidence="3" id="KW-1185">Reference proteome</keyword>